<dbReference type="GeneID" id="86894057"/>
<keyword evidence="1" id="KW-1133">Transmembrane helix</keyword>
<reference evidence="2 4" key="2">
    <citation type="submission" date="2020-03" db="EMBL/GenBank/DDBJ databases">
        <title>Genomic Encyclopedia of Type Strains, Phase IV (KMG-IV): sequencing the most valuable type-strain genomes for metagenomic binning, comparative biology and taxonomic classification.</title>
        <authorList>
            <person name="Goeker M."/>
        </authorList>
    </citation>
    <scope>NUCLEOTIDE SEQUENCE [LARGE SCALE GENOMIC DNA]</scope>
    <source>
        <strain evidence="2 4">DSM 105722</strain>
    </source>
</reference>
<organism evidence="2 4">
    <name type="scientific">Butyricimonas paravirosa</name>
    <dbReference type="NCBI Taxonomy" id="1472417"/>
    <lineage>
        <taxon>Bacteria</taxon>
        <taxon>Pseudomonadati</taxon>
        <taxon>Bacteroidota</taxon>
        <taxon>Bacteroidia</taxon>
        <taxon>Bacteroidales</taxon>
        <taxon>Odoribacteraceae</taxon>
        <taxon>Butyricimonas</taxon>
    </lineage>
</organism>
<name>A0A7X5YB88_9BACT</name>
<feature type="transmembrane region" description="Helical" evidence="1">
    <location>
        <begin position="6"/>
        <end position="24"/>
    </location>
</feature>
<dbReference type="Proteomes" id="UP000576368">
    <property type="component" value="Unassembled WGS sequence"/>
</dbReference>
<dbReference type="EMBL" id="JAATLI010000003">
    <property type="protein sequence ID" value="NJC17544.1"/>
    <property type="molecule type" value="Genomic_DNA"/>
</dbReference>
<dbReference type="Proteomes" id="UP001302374">
    <property type="component" value="Chromosome"/>
</dbReference>
<keyword evidence="5" id="KW-1185">Reference proteome</keyword>
<accession>A0A7X5YB88</accession>
<keyword evidence="1" id="KW-0472">Membrane</keyword>
<evidence type="ECO:0000256" key="1">
    <source>
        <dbReference type="SAM" id="Phobius"/>
    </source>
</evidence>
<dbReference type="AlphaFoldDB" id="A0A7X5YB88"/>
<reference evidence="3 5" key="1">
    <citation type="submission" date="2019-09" db="EMBL/GenBank/DDBJ databases">
        <title>Butyricimonas paravirosa DSM 105722 (=214-4 = JCM 18677 = CCUG 65563).</title>
        <authorList>
            <person name="Le Roy T."/>
            <person name="Cani P.D."/>
        </authorList>
    </citation>
    <scope>NUCLEOTIDE SEQUENCE [LARGE SCALE GENOMIC DNA]</scope>
    <source>
        <strain evidence="3 5">DSM 105722</strain>
    </source>
</reference>
<evidence type="ECO:0000313" key="2">
    <source>
        <dbReference type="EMBL" id="NJC17544.1"/>
    </source>
</evidence>
<evidence type="ECO:0000313" key="3">
    <source>
        <dbReference type="EMBL" id="WOF14787.1"/>
    </source>
</evidence>
<protein>
    <recommendedName>
        <fullName evidence="6">NVEALA protein</fullName>
    </recommendedName>
</protein>
<evidence type="ECO:0008006" key="6">
    <source>
        <dbReference type="Google" id="ProtNLM"/>
    </source>
</evidence>
<keyword evidence="1" id="KW-0812">Transmembrane</keyword>
<dbReference type="RefSeq" id="WP_118302689.1">
    <property type="nucleotide sequence ID" value="NZ_BMPA01000021.1"/>
</dbReference>
<evidence type="ECO:0000313" key="5">
    <source>
        <dbReference type="Proteomes" id="UP001302374"/>
    </source>
</evidence>
<proteinExistence type="predicted"/>
<evidence type="ECO:0000313" key="4">
    <source>
        <dbReference type="Proteomes" id="UP000576368"/>
    </source>
</evidence>
<dbReference type="EMBL" id="CP043839">
    <property type="protein sequence ID" value="WOF14787.1"/>
    <property type="molecule type" value="Genomic_DNA"/>
</dbReference>
<gene>
    <name evidence="3" type="ORF">F1644_22140</name>
    <name evidence="2" type="ORF">GGR15_001155</name>
</gene>
<sequence>MKKKILSISAIFATGILMSLILNYKVEKNHSKHLFNFDNIEALARGEAPDGDHVVCRCSRMTSGSCAANNMSNVCGGGENYDCSLRNTSCN</sequence>